<evidence type="ECO:0000313" key="1">
    <source>
        <dbReference type="EMBL" id="TQD36249.1"/>
    </source>
</evidence>
<name>A0A507ZGH5_9FLAO</name>
<gene>
    <name evidence="1" type="ORF">FKR84_10575</name>
</gene>
<dbReference type="Proteomes" id="UP000317169">
    <property type="component" value="Unassembled WGS sequence"/>
</dbReference>
<sequence length="130" mass="14714">MIKKLNLGEIINEYQEYFSEKEIVELKQIQQSSGTLAAKAKALHAVLFSEETDFMLDSSSDAKDRSRGINPMSAEYTKRMNSKREAFGIEPLSVDGYAVCGKSEPFCEEVIRQDKNYKEFLEAKEAGESK</sequence>
<evidence type="ECO:0000313" key="2">
    <source>
        <dbReference type="Proteomes" id="UP000317169"/>
    </source>
</evidence>
<reference evidence="1 2" key="1">
    <citation type="submission" date="2019-06" db="EMBL/GenBank/DDBJ databases">
        <title>Flavibacter putida gen. nov., sp. nov., a novel marine bacterium of the family Flavobacteriaceae isolated from coastal seawater.</title>
        <authorList>
            <person name="Feng X."/>
        </authorList>
    </citation>
    <scope>NUCLEOTIDE SEQUENCE [LARGE SCALE GENOMIC DNA]</scope>
    <source>
        <strain evidence="1 2">PLHSN227</strain>
    </source>
</reference>
<keyword evidence="2" id="KW-1185">Reference proteome</keyword>
<dbReference type="RefSeq" id="WP_141422278.1">
    <property type="nucleotide sequence ID" value="NZ_VIAR01000011.1"/>
</dbReference>
<dbReference type="OrthoDB" id="278110at2"/>
<dbReference type="AlphaFoldDB" id="A0A507ZGH5"/>
<proteinExistence type="predicted"/>
<organism evidence="1 2">
    <name type="scientific">Haloflavibacter putidus</name>
    <dbReference type="NCBI Taxonomy" id="2576776"/>
    <lineage>
        <taxon>Bacteria</taxon>
        <taxon>Pseudomonadati</taxon>
        <taxon>Bacteroidota</taxon>
        <taxon>Flavobacteriia</taxon>
        <taxon>Flavobacteriales</taxon>
        <taxon>Flavobacteriaceae</taxon>
        <taxon>Haloflavibacter</taxon>
    </lineage>
</organism>
<dbReference type="EMBL" id="VIAR01000011">
    <property type="protein sequence ID" value="TQD36249.1"/>
    <property type="molecule type" value="Genomic_DNA"/>
</dbReference>
<accession>A0A507ZGH5</accession>
<protein>
    <submittedName>
        <fullName evidence="1">Uncharacterized protein</fullName>
    </submittedName>
</protein>
<comment type="caution">
    <text evidence="1">The sequence shown here is derived from an EMBL/GenBank/DDBJ whole genome shotgun (WGS) entry which is preliminary data.</text>
</comment>